<dbReference type="Proteomes" id="UP000076881">
    <property type="component" value="Unassembled WGS sequence"/>
</dbReference>
<reference evidence="1 2" key="1">
    <citation type="journal article" date="2016" name="Genome Biol. Evol.">
        <title>Divergent and convergent evolution of fungal pathogenicity.</title>
        <authorList>
            <person name="Shang Y."/>
            <person name="Xiao G."/>
            <person name="Zheng P."/>
            <person name="Cen K."/>
            <person name="Zhan S."/>
            <person name="Wang C."/>
        </authorList>
    </citation>
    <scope>NUCLEOTIDE SEQUENCE [LARGE SCALE GENOMIC DNA]</scope>
    <source>
        <strain evidence="1 2">RCEF 1005</strain>
    </source>
</reference>
<dbReference type="EMBL" id="AZHF01000003">
    <property type="protein sequence ID" value="OAA77292.1"/>
    <property type="molecule type" value="Genomic_DNA"/>
</dbReference>
<accession>A0A162K374</accession>
<dbReference type="OrthoDB" id="4152607at2759"/>
<gene>
    <name evidence="1" type="ORF">LEL_04115</name>
</gene>
<dbReference type="STRING" id="1081108.A0A162K374"/>
<evidence type="ECO:0000313" key="2">
    <source>
        <dbReference type="Proteomes" id="UP000076881"/>
    </source>
</evidence>
<keyword evidence="2" id="KW-1185">Reference proteome</keyword>
<name>A0A162K374_CORDF</name>
<organism evidence="1 2">
    <name type="scientific">Akanthomyces lecanii RCEF 1005</name>
    <dbReference type="NCBI Taxonomy" id="1081108"/>
    <lineage>
        <taxon>Eukaryota</taxon>
        <taxon>Fungi</taxon>
        <taxon>Dikarya</taxon>
        <taxon>Ascomycota</taxon>
        <taxon>Pezizomycotina</taxon>
        <taxon>Sordariomycetes</taxon>
        <taxon>Hypocreomycetidae</taxon>
        <taxon>Hypocreales</taxon>
        <taxon>Cordycipitaceae</taxon>
        <taxon>Akanthomyces</taxon>
        <taxon>Cordyceps confragosa</taxon>
    </lineage>
</organism>
<sequence>MQKNILSHFDVELKSIIRTILRGTVNGDDESVRDDGALHSDSYYDLLEELNLFEAFRQDRERRNEEWTRFWLTALHRCQEGPTLFYTPTSVYYELDDSLNPPKLFRTFDKLSSGLNNVHQFASAMSADDDPDSRRDFLQLPLGEAANQLHDHLTTPLRRASSSDNLVSWTSSQLFAIQYAIYQCHQFGLSHKEVNICMAAPQEFPRV</sequence>
<comment type="caution">
    <text evidence="1">The sequence shown here is derived from an EMBL/GenBank/DDBJ whole genome shotgun (WGS) entry which is preliminary data.</text>
</comment>
<protein>
    <submittedName>
        <fullName evidence="1">Uncharacterized protein</fullName>
    </submittedName>
</protein>
<proteinExistence type="predicted"/>
<evidence type="ECO:0000313" key="1">
    <source>
        <dbReference type="EMBL" id="OAA77292.1"/>
    </source>
</evidence>
<dbReference type="AlphaFoldDB" id="A0A162K374"/>